<dbReference type="GeneID" id="96615577"/>
<protein>
    <submittedName>
        <fullName evidence="1">Uncharacterized protein</fullName>
    </submittedName>
</protein>
<keyword evidence="2" id="KW-1185">Reference proteome</keyword>
<sequence>MKIPVIRQLFQNTTPAQLETTLEVLEAFCEFRGVSEHEVDVAGEMITNICGALEVHQMVSEGAAEKDALNAFGQKVMGSIDR</sequence>
<evidence type="ECO:0000313" key="1">
    <source>
        <dbReference type="EMBL" id="KIA91826.1"/>
    </source>
</evidence>
<dbReference type="InterPro" id="IPR053810">
    <property type="entry name" value="DUF6952"/>
</dbReference>
<dbReference type="Pfam" id="PF22264">
    <property type="entry name" value="DUF6952"/>
    <property type="match status" value="1"/>
</dbReference>
<name>A0A0C1D4D1_9SPHI</name>
<gene>
    <name evidence="1" type="ORF">OC25_19595</name>
</gene>
<evidence type="ECO:0000313" key="2">
    <source>
        <dbReference type="Proteomes" id="UP000031246"/>
    </source>
</evidence>
<dbReference type="Proteomes" id="UP000031246">
    <property type="component" value="Unassembled WGS sequence"/>
</dbReference>
<reference evidence="1 2" key="1">
    <citation type="submission" date="2014-10" db="EMBL/GenBank/DDBJ databases">
        <title>Pedobacter Kyungheensis.</title>
        <authorList>
            <person name="Anderson B.M."/>
            <person name="Newman J.D."/>
        </authorList>
    </citation>
    <scope>NUCLEOTIDE SEQUENCE [LARGE SCALE GENOMIC DNA]</scope>
    <source>
        <strain evidence="1 2">KACC 16221</strain>
    </source>
</reference>
<dbReference type="EMBL" id="JSYN01000026">
    <property type="protein sequence ID" value="KIA91826.1"/>
    <property type="molecule type" value="Genomic_DNA"/>
</dbReference>
<accession>A0A0C1D4D1</accession>
<dbReference type="RefSeq" id="WP_010599336.1">
    <property type="nucleotide sequence ID" value="NZ_JSYN01000026.1"/>
</dbReference>
<organism evidence="1 2">
    <name type="scientific">Pedobacter kyungheensis</name>
    <dbReference type="NCBI Taxonomy" id="1069985"/>
    <lineage>
        <taxon>Bacteria</taxon>
        <taxon>Pseudomonadati</taxon>
        <taxon>Bacteroidota</taxon>
        <taxon>Sphingobacteriia</taxon>
        <taxon>Sphingobacteriales</taxon>
        <taxon>Sphingobacteriaceae</taxon>
        <taxon>Pedobacter</taxon>
    </lineage>
</organism>
<proteinExistence type="predicted"/>
<comment type="caution">
    <text evidence="1">The sequence shown here is derived from an EMBL/GenBank/DDBJ whole genome shotgun (WGS) entry which is preliminary data.</text>
</comment>
<dbReference type="AlphaFoldDB" id="A0A0C1D4D1"/>
<dbReference type="OrthoDB" id="1149088at2"/>